<comment type="caution">
    <text evidence="11">The sequence shown here is derived from an EMBL/GenBank/DDBJ whole genome shotgun (WGS) entry which is preliminary data.</text>
</comment>
<dbReference type="EMBL" id="VKHT01000225">
    <property type="protein sequence ID" value="MBB0244375.1"/>
    <property type="molecule type" value="Genomic_DNA"/>
</dbReference>
<dbReference type="InterPro" id="IPR017927">
    <property type="entry name" value="FAD-bd_FR_type"/>
</dbReference>
<dbReference type="InterPro" id="IPR006058">
    <property type="entry name" value="2Fe2S_fd_BS"/>
</dbReference>
<dbReference type="InterPro" id="IPR017938">
    <property type="entry name" value="Riboflavin_synthase-like_b-brl"/>
</dbReference>
<protein>
    <submittedName>
        <fullName evidence="11">2Fe-2S iron-sulfur cluster binding domain-containing protein</fullName>
    </submittedName>
</protein>
<evidence type="ECO:0000256" key="5">
    <source>
        <dbReference type="ARBA" id="ARBA00022827"/>
    </source>
</evidence>
<evidence type="ECO:0000256" key="3">
    <source>
        <dbReference type="ARBA" id="ARBA00022714"/>
    </source>
</evidence>
<dbReference type="GO" id="GO:0051537">
    <property type="term" value="F:2 iron, 2 sulfur cluster binding"/>
    <property type="evidence" value="ECO:0007669"/>
    <property type="project" value="UniProtKB-KW"/>
</dbReference>
<keyword evidence="8" id="KW-0411">Iron-sulfur</keyword>
<dbReference type="Gene3D" id="3.40.50.80">
    <property type="entry name" value="Nucleotide-binding domain of ferredoxin-NADP reductase (FNR) module"/>
    <property type="match status" value="1"/>
</dbReference>
<evidence type="ECO:0000256" key="7">
    <source>
        <dbReference type="ARBA" id="ARBA00023004"/>
    </source>
</evidence>
<dbReference type="SUPFAM" id="SSF52343">
    <property type="entry name" value="Ferredoxin reductase-like, C-terminal NADP-linked domain"/>
    <property type="match status" value="1"/>
</dbReference>
<dbReference type="SUPFAM" id="SSF54292">
    <property type="entry name" value="2Fe-2S ferredoxin-like"/>
    <property type="match status" value="1"/>
</dbReference>
<comment type="cofactor">
    <cofactor evidence="1">
        <name>FAD</name>
        <dbReference type="ChEBI" id="CHEBI:57692"/>
    </cofactor>
</comment>
<keyword evidence="7" id="KW-0408">Iron</keyword>
<dbReference type="Pfam" id="PF00970">
    <property type="entry name" value="FAD_binding_6"/>
    <property type="match status" value="1"/>
</dbReference>
<dbReference type="PROSITE" id="PS51085">
    <property type="entry name" value="2FE2S_FER_2"/>
    <property type="match status" value="1"/>
</dbReference>
<dbReference type="Pfam" id="PF00111">
    <property type="entry name" value="Fer2"/>
    <property type="match status" value="1"/>
</dbReference>
<accession>A0A7W3Y1K6</accession>
<dbReference type="InterPro" id="IPR001433">
    <property type="entry name" value="OxRdtase_FAD/NAD-bd"/>
</dbReference>
<gene>
    <name evidence="11" type="ORF">FNQ90_09720</name>
</gene>
<keyword evidence="4" id="KW-0479">Metal-binding</keyword>
<dbReference type="GO" id="GO:0046872">
    <property type="term" value="F:metal ion binding"/>
    <property type="evidence" value="ECO:0007669"/>
    <property type="project" value="UniProtKB-KW"/>
</dbReference>
<evidence type="ECO:0000256" key="2">
    <source>
        <dbReference type="ARBA" id="ARBA00022630"/>
    </source>
</evidence>
<feature type="domain" description="FAD-binding FR-type" evidence="10">
    <location>
        <begin position="1"/>
        <end position="109"/>
    </location>
</feature>
<keyword evidence="6" id="KW-0560">Oxidoreductase</keyword>
<dbReference type="GO" id="GO:0016491">
    <property type="term" value="F:oxidoreductase activity"/>
    <property type="evidence" value="ECO:0007669"/>
    <property type="project" value="UniProtKB-KW"/>
</dbReference>
<evidence type="ECO:0000256" key="1">
    <source>
        <dbReference type="ARBA" id="ARBA00001974"/>
    </source>
</evidence>
<evidence type="ECO:0000313" key="11">
    <source>
        <dbReference type="EMBL" id="MBB0244375.1"/>
    </source>
</evidence>
<keyword evidence="2" id="KW-0285">Flavoprotein</keyword>
<dbReference type="InterPro" id="IPR050415">
    <property type="entry name" value="MRET"/>
</dbReference>
<evidence type="ECO:0000256" key="8">
    <source>
        <dbReference type="ARBA" id="ARBA00023014"/>
    </source>
</evidence>
<keyword evidence="5" id="KW-0274">FAD</keyword>
<keyword evidence="3" id="KW-0001">2Fe-2S</keyword>
<feature type="domain" description="2Fe-2S ferredoxin-type" evidence="9">
    <location>
        <begin position="273"/>
        <end position="362"/>
    </location>
</feature>
<keyword evidence="12" id="KW-1185">Reference proteome</keyword>
<evidence type="ECO:0000256" key="6">
    <source>
        <dbReference type="ARBA" id="ARBA00023002"/>
    </source>
</evidence>
<dbReference type="CDD" id="cd00207">
    <property type="entry name" value="fer2"/>
    <property type="match status" value="1"/>
</dbReference>
<reference evidence="12" key="1">
    <citation type="submission" date="2019-10" db="EMBL/GenBank/DDBJ databases">
        <title>Streptomyces sp. nov., a novel actinobacterium isolated from alkaline environment.</title>
        <authorList>
            <person name="Golinska P."/>
        </authorList>
    </citation>
    <scope>NUCLEOTIDE SEQUENCE [LARGE SCALE GENOMIC DNA]</scope>
    <source>
        <strain evidence="12">DSM 42118</strain>
    </source>
</reference>
<dbReference type="InterPro" id="IPR008333">
    <property type="entry name" value="Cbr1-like_FAD-bd_dom"/>
</dbReference>
<evidence type="ECO:0000259" key="9">
    <source>
        <dbReference type="PROSITE" id="PS51085"/>
    </source>
</evidence>
<dbReference type="Proteomes" id="UP000538929">
    <property type="component" value="Unassembled WGS sequence"/>
</dbReference>
<dbReference type="Pfam" id="PF00175">
    <property type="entry name" value="NAD_binding_1"/>
    <property type="match status" value="1"/>
</dbReference>
<dbReference type="CDD" id="cd06214">
    <property type="entry name" value="PA_degradation_oxidoreductase_like"/>
    <property type="match status" value="1"/>
</dbReference>
<evidence type="ECO:0000256" key="4">
    <source>
        <dbReference type="ARBA" id="ARBA00022723"/>
    </source>
</evidence>
<dbReference type="InterPro" id="IPR012675">
    <property type="entry name" value="Beta-grasp_dom_sf"/>
</dbReference>
<sequence length="362" mass="38576">MFHELRVEAVERQGPDAVAVTLAVPDDLRAAFRFLPGQHLTLRHPVEDGTELRRNYSICTPATDPEGPADLTIGIRRLPGGVFSAHAVERLAVGDTLSVMPPAGRFTLVPKPGRVAAITGGSGITPVLSMAATLPAVEPEARFTLLRSERTAADGMFVEEVAELKDRYPDRFQLVHSLTREDLHAGPASGRLDADRLRTLLPALLPVADVDAWYLCGPPGLIDGARTALGDLEVPRERVHTELYHPDDARDVPTGPVRAAAPGGDAAGPARGAMLTATLDGRSGGGPVGEGETLLDAVLRGRPDAPYACKGGVCGTCRALLVRGEVRMDRNYALESEELDAGFVLACQSRPLTPEVELDFDR</sequence>
<dbReference type="Gene3D" id="2.40.30.10">
    <property type="entry name" value="Translation factors"/>
    <property type="match status" value="1"/>
</dbReference>
<dbReference type="InterPro" id="IPR001041">
    <property type="entry name" value="2Fe-2S_ferredoxin-type"/>
</dbReference>
<dbReference type="PANTHER" id="PTHR47354:SF8">
    <property type="entry name" value="1,2-PHENYLACETYL-COA EPOXIDASE, SUBUNIT E"/>
    <property type="match status" value="1"/>
</dbReference>
<dbReference type="Gene3D" id="3.10.20.30">
    <property type="match status" value="1"/>
</dbReference>
<dbReference type="SUPFAM" id="SSF63380">
    <property type="entry name" value="Riboflavin synthase domain-like"/>
    <property type="match status" value="1"/>
</dbReference>
<evidence type="ECO:0000259" key="10">
    <source>
        <dbReference type="PROSITE" id="PS51384"/>
    </source>
</evidence>
<dbReference type="InterPro" id="IPR039261">
    <property type="entry name" value="FNR_nucleotide-bd"/>
</dbReference>
<dbReference type="PANTHER" id="PTHR47354">
    <property type="entry name" value="NADH OXIDOREDUCTASE HCR"/>
    <property type="match status" value="1"/>
</dbReference>
<dbReference type="PRINTS" id="PR00409">
    <property type="entry name" value="PHDIOXRDTASE"/>
</dbReference>
<dbReference type="GO" id="GO:0050660">
    <property type="term" value="F:flavin adenine dinucleotide binding"/>
    <property type="evidence" value="ECO:0007669"/>
    <property type="project" value="TreeGrafter"/>
</dbReference>
<dbReference type="InterPro" id="IPR036010">
    <property type="entry name" value="2Fe-2S_ferredoxin-like_sf"/>
</dbReference>
<evidence type="ECO:0000313" key="12">
    <source>
        <dbReference type="Proteomes" id="UP000538929"/>
    </source>
</evidence>
<dbReference type="PROSITE" id="PS00197">
    <property type="entry name" value="2FE2S_FER_1"/>
    <property type="match status" value="1"/>
</dbReference>
<name>A0A7W3Y1K6_9ACTN</name>
<organism evidence="11 12">
    <name type="scientific">Streptomyces alkaliphilus</name>
    <dbReference type="NCBI Taxonomy" id="1472722"/>
    <lineage>
        <taxon>Bacteria</taxon>
        <taxon>Bacillati</taxon>
        <taxon>Actinomycetota</taxon>
        <taxon>Actinomycetes</taxon>
        <taxon>Kitasatosporales</taxon>
        <taxon>Streptomycetaceae</taxon>
        <taxon>Streptomyces</taxon>
    </lineage>
</organism>
<dbReference type="RefSeq" id="WP_182606005.1">
    <property type="nucleotide sequence ID" value="NZ_VKHT01000225.1"/>
</dbReference>
<proteinExistence type="predicted"/>
<dbReference type="PROSITE" id="PS51384">
    <property type="entry name" value="FAD_FR"/>
    <property type="match status" value="1"/>
</dbReference>
<dbReference type="AlphaFoldDB" id="A0A7W3Y1K6"/>